<feature type="signal peptide" evidence="1">
    <location>
        <begin position="1"/>
        <end position="20"/>
    </location>
</feature>
<accession>A0A8J8NIW0</accession>
<evidence type="ECO:0000313" key="3">
    <source>
        <dbReference type="Proteomes" id="UP000785679"/>
    </source>
</evidence>
<sequence length="173" mass="19385">MRPLNILGALIIIVMSQVLALQDCYSISPEDGVYELTPKLVYYGLSYPGSFTLTLFPQRQCFYIANRFLKVQWDQATSNKITGQLFEYDFDGFDGTDTNTCKLRRRLSLDQNEHVTGFLDKKSDVCSNIVLIKNNALVANQTVTFISSQGIKLGYSLFLVCCGSVLSLILSLL</sequence>
<keyword evidence="3" id="KW-1185">Reference proteome</keyword>
<protein>
    <submittedName>
        <fullName evidence="2">Uncharacterized protein</fullName>
    </submittedName>
</protein>
<keyword evidence="1" id="KW-0732">Signal</keyword>
<comment type="caution">
    <text evidence="2">The sequence shown here is derived from an EMBL/GenBank/DDBJ whole genome shotgun (WGS) entry which is preliminary data.</text>
</comment>
<organism evidence="2 3">
    <name type="scientific">Halteria grandinella</name>
    <dbReference type="NCBI Taxonomy" id="5974"/>
    <lineage>
        <taxon>Eukaryota</taxon>
        <taxon>Sar</taxon>
        <taxon>Alveolata</taxon>
        <taxon>Ciliophora</taxon>
        <taxon>Intramacronucleata</taxon>
        <taxon>Spirotrichea</taxon>
        <taxon>Stichotrichia</taxon>
        <taxon>Sporadotrichida</taxon>
        <taxon>Halteriidae</taxon>
        <taxon>Halteria</taxon>
    </lineage>
</organism>
<dbReference type="AlphaFoldDB" id="A0A8J8NIW0"/>
<dbReference type="EMBL" id="RRYP01015926">
    <property type="protein sequence ID" value="TNV75285.1"/>
    <property type="molecule type" value="Genomic_DNA"/>
</dbReference>
<evidence type="ECO:0000256" key="1">
    <source>
        <dbReference type="SAM" id="SignalP"/>
    </source>
</evidence>
<evidence type="ECO:0000313" key="2">
    <source>
        <dbReference type="EMBL" id="TNV75285.1"/>
    </source>
</evidence>
<proteinExistence type="predicted"/>
<dbReference type="Proteomes" id="UP000785679">
    <property type="component" value="Unassembled WGS sequence"/>
</dbReference>
<name>A0A8J8NIW0_HALGN</name>
<feature type="chain" id="PRO_5035312372" evidence="1">
    <location>
        <begin position="21"/>
        <end position="173"/>
    </location>
</feature>
<reference evidence="2" key="1">
    <citation type="submission" date="2019-06" db="EMBL/GenBank/DDBJ databases">
        <authorList>
            <person name="Zheng W."/>
        </authorList>
    </citation>
    <scope>NUCLEOTIDE SEQUENCE</scope>
    <source>
        <strain evidence="2">QDHG01</strain>
    </source>
</reference>
<gene>
    <name evidence="2" type="ORF">FGO68_gene7898</name>
</gene>